<dbReference type="KEGG" id="aalt:CC77DRAFT_1092395"/>
<evidence type="ECO:0000256" key="3">
    <source>
        <dbReference type="ARBA" id="ARBA00011837"/>
    </source>
</evidence>
<dbReference type="VEuPathDB" id="FungiDB:CC77DRAFT_1092395"/>
<keyword evidence="13" id="KW-1185">Reference proteome</keyword>
<comment type="function">
    <text evidence="9 10">Component of the Mediator complex, a coactivator involved in the regulated transcription of nearly all RNA polymerase II-dependent genes. Mediator functions as a bridge to convey information from gene-specific regulatory proteins to the basal RNA polymerase II transcription machinery. Mediator is recruited to promoters by direct interactions with regulatory proteins and serves as a scaffold for the assembly of a functional preinitiation complex with RNA polymerase II and the general transcription factors.</text>
</comment>
<comment type="similarity">
    <text evidence="2 10">Belongs to the Mediator complex subunit 31 family.</text>
</comment>
<dbReference type="GeneID" id="29115224"/>
<evidence type="ECO:0000256" key="5">
    <source>
        <dbReference type="ARBA" id="ARBA00023015"/>
    </source>
</evidence>
<reference evidence="14" key="2">
    <citation type="journal article" date="2019" name="bioRxiv">
        <title>Genomics, evolutionary history and diagnostics of the Alternaria alternata species group including apple and Asian pear pathotypes.</title>
        <authorList>
            <person name="Armitage A.D."/>
            <person name="Cockerton H.M."/>
            <person name="Sreenivasaprasad S."/>
            <person name="Woodhall J.W."/>
            <person name="Lane C.R."/>
            <person name="Harrison R.J."/>
            <person name="Clarkson J.P."/>
        </authorList>
    </citation>
    <scope>NUCLEOTIDE SEQUENCE [LARGE SCALE GENOMIC DNA]</scope>
    <source>
        <strain evidence="14">FERA 1177</strain>
    </source>
</reference>
<dbReference type="Pfam" id="PF05669">
    <property type="entry name" value="Med31"/>
    <property type="match status" value="1"/>
</dbReference>
<organism evidence="11 13">
    <name type="scientific">Alternaria alternata</name>
    <name type="common">Alternaria rot fungus</name>
    <name type="synonym">Torula alternata</name>
    <dbReference type="NCBI Taxonomy" id="5599"/>
    <lineage>
        <taxon>Eukaryota</taxon>
        <taxon>Fungi</taxon>
        <taxon>Dikarya</taxon>
        <taxon>Ascomycota</taxon>
        <taxon>Pezizomycotina</taxon>
        <taxon>Dothideomycetes</taxon>
        <taxon>Pleosporomycetidae</taxon>
        <taxon>Pleosporales</taxon>
        <taxon>Pleosporineae</taxon>
        <taxon>Pleosporaceae</taxon>
        <taxon>Alternaria</taxon>
        <taxon>Alternaria sect. Alternaria</taxon>
        <taxon>Alternaria alternata complex</taxon>
    </lineage>
</organism>
<dbReference type="EMBL" id="PDXD01000018">
    <property type="protein sequence ID" value="RYN74123.1"/>
    <property type="molecule type" value="Genomic_DNA"/>
</dbReference>
<keyword evidence="7 10" id="KW-0804">Transcription</keyword>
<dbReference type="InterPro" id="IPR008831">
    <property type="entry name" value="Mediator_Med31"/>
</dbReference>
<dbReference type="Proteomes" id="UP000291422">
    <property type="component" value="Unassembled WGS sequence"/>
</dbReference>
<dbReference type="FunFam" id="1.10.10.1340:FF:000002">
    <property type="entry name" value="Mediator of RNA polymerase II transcription subunit 31"/>
    <property type="match status" value="1"/>
</dbReference>
<keyword evidence="6 10" id="KW-0010">Activator</keyword>
<evidence type="ECO:0000313" key="12">
    <source>
        <dbReference type="EMBL" id="RYN74123.1"/>
    </source>
</evidence>
<protein>
    <recommendedName>
        <fullName evidence="4 10">Mediator of RNA polymerase II transcription subunit 31</fullName>
    </recommendedName>
</protein>
<evidence type="ECO:0000256" key="9">
    <source>
        <dbReference type="ARBA" id="ARBA00025687"/>
    </source>
</evidence>
<sequence>MAHETTQDAPGVGGYSRFELELEFVQCLANPVYLNYLAQQKTLDKPEFVAYLGYLQYFKDPKYIRFLHHPGPTLRALEWLQQERFRQDILAPGLMDRLVIEGQRNAVPVKKD</sequence>
<evidence type="ECO:0000256" key="7">
    <source>
        <dbReference type="ARBA" id="ARBA00023163"/>
    </source>
</evidence>
<dbReference type="RefSeq" id="XP_018388418.1">
    <property type="nucleotide sequence ID" value="XM_018529630.1"/>
</dbReference>
<comment type="subunit">
    <text evidence="3 10">Component of the Mediator complex.</text>
</comment>
<evidence type="ECO:0000313" key="13">
    <source>
        <dbReference type="Proteomes" id="UP000077248"/>
    </source>
</evidence>
<evidence type="ECO:0000256" key="2">
    <source>
        <dbReference type="ARBA" id="ARBA00006378"/>
    </source>
</evidence>
<dbReference type="STRING" id="5599.A0A177DTY8"/>
<evidence type="ECO:0000256" key="10">
    <source>
        <dbReference type="RuleBase" id="RU364129"/>
    </source>
</evidence>
<dbReference type="Proteomes" id="UP000077248">
    <property type="component" value="Unassembled WGS sequence"/>
</dbReference>
<dbReference type="Gene3D" id="1.10.10.1340">
    <property type="entry name" value="Mediator of RNA polymerase II, submodule Med31 (Soh1)"/>
    <property type="match status" value="1"/>
</dbReference>
<dbReference type="OMA" id="YWSRPPY"/>
<accession>A0A177DTY8</accession>
<reference evidence="11 13" key="1">
    <citation type="submission" date="2016-05" db="EMBL/GenBank/DDBJ databases">
        <title>Comparative analysis of secretome profiles of manganese(II)-oxidizing ascomycete fungi.</title>
        <authorList>
            <consortium name="DOE Joint Genome Institute"/>
            <person name="Zeiner C.A."/>
            <person name="Purvine S.O."/>
            <person name="Zink E.M."/>
            <person name="Wu S."/>
            <person name="Pasa-Tolic L."/>
            <person name="Chaput D.L."/>
            <person name="Haridas S."/>
            <person name="Grigoriev I.V."/>
            <person name="Santelli C.M."/>
            <person name="Hansel C.M."/>
        </authorList>
    </citation>
    <scope>NUCLEOTIDE SEQUENCE [LARGE SCALE GENOMIC DNA]</scope>
    <source>
        <strain evidence="11 13">SRC1lrK2f</strain>
    </source>
</reference>
<evidence type="ECO:0000256" key="4">
    <source>
        <dbReference type="ARBA" id="ARBA00019660"/>
    </source>
</evidence>
<dbReference type="AlphaFoldDB" id="A0A177DTY8"/>
<name>A0A177DTY8_ALTAL</name>
<comment type="subcellular location">
    <subcellularLocation>
        <location evidence="1 10">Nucleus</location>
    </subcellularLocation>
</comment>
<evidence type="ECO:0000256" key="1">
    <source>
        <dbReference type="ARBA" id="ARBA00004123"/>
    </source>
</evidence>
<keyword evidence="5 10" id="KW-0805">Transcription regulation</keyword>
<evidence type="ECO:0000256" key="8">
    <source>
        <dbReference type="ARBA" id="ARBA00023242"/>
    </source>
</evidence>
<dbReference type="GO" id="GO:0016592">
    <property type="term" value="C:mediator complex"/>
    <property type="evidence" value="ECO:0007669"/>
    <property type="project" value="InterPro"/>
</dbReference>
<dbReference type="PANTHER" id="PTHR13186">
    <property type="entry name" value="MEDIATOR OF RNA POLYMERASE II TRANSCRIPTION SUBUNIT 31"/>
    <property type="match status" value="1"/>
</dbReference>
<dbReference type="GO" id="GO:0003712">
    <property type="term" value="F:transcription coregulator activity"/>
    <property type="evidence" value="ECO:0007669"/>
    <property type="project" value="InterPro"/>
</dbReference>
<keyword evidence="8 10" id="KW-0539">Nucleus</keyword>
<gene>
    <name evidence="12" type="ORF">AA0117_g7123</name>
    <name evidence="11" type="ORF">CC77DRAFT_1092395</name>
</gene>
<dbReference type="GO" id="GO:0006355">
    <property type="term" value="P:regulation of DNA-templated transcription"/>
    <property type="evidence" value="ECO:0007669"/>
    <property type="project" value="InterPro"/>
</dbReference>
<evidence type="ECO:0000313" key="11">
    <source>
        <dbReference type="EMBL" id="OAG22997.1"/>
    </source>
</evidence>
<proteinExistence type="inferred from homology"/>
<dbReference type="InterPro" id="IPR038089">
    <property type="entry name" value="Med31_sf"/>
</dbReference>
<reference evidence="12" key="3">
    <citation type="journal article" date="2019" name="J. ISSAAS">
        <title>Genomics, evolutionary history and diagnostics of the Alternaria alternata species group including apple and Asian pear pathotypes.</title>
        <authorList>
            <person name="Armitage A.D."/>
            <person name="Cockerton H.M."/>
            <person name="Sreenivasaprasad S."/>
            <person name="Woodhall J."/>
            <person name="Lane C."/>
            <person name="Harrison R.J."/>
            <person name="Clarkson J.P."/>
        </authorList>
    </citation>
    <scope>NUCLEOTIDE SEQUENCE</scope>
    <source>
        <strain evidence="12">FERA 1177</strain>
    </source>
</reference>
<evidence type="ECO:0000313" key="14">
    <source>
        <dbReference type="Proteomes" id="UP000291422"/>
    </source>
</evidence>
<evidence type="ECO:0000256" key="6">
    <source>
        <dbReference type="ARBA" id="ARBA00023159"/>
    </source>
</evidence>
<dbReference type="EMBL" id="KV441473">
    <property type="protein sequence ID" value="OAG22997.1"/>
    <property type="molecule type" value="Genomic_DNA"/>
</dbReference>